<evidence type="ECO:0000256" key="1">
    <source>
        <dbReference type="SAM" id="SignalP"/>
    </source>
</evidence>
<accession>A0A841GJ38</accession>
<keyword evidence="1" id="KW-0732">Signal</keyword>
<gene>
    <name evidence="2" type="ORF">HNP65_000825</name>
</gene>
<dbReference type="AlphaFoldDB" id="A0A841GJ38"/>
<name>A0A841GJ38_9BACT</name>
<comment type="caution">
    <text evidence="2">The sequence shown here is derived from an EMBL/GenBank/DDBJ whole genome shotgun (WGS) entry which is preliminary data.</text>
</comment>
<dbReference type="EMBL" id="JACHEX010000002">
    <property type="protein sequence ID" value="MBB6062387.1"/>
    <property type="molecule type" value="Genomic_DNA"/>
</dbReference>
<feature type="chain" id="PRO_5032874382" evidence="1">
    <location>
        <begin position="22"/>
        <end position="149"/>
    </location>
</feature>
<feature type="signal peptide" evidence="1">
    <location>
        <begin position="1"/>
        <end position="21"/>
    </location>
</feature>
<dbReference type="Proteomes" id="UP000555828">
    <property type="component" value="Unassembled WGS sequence"/>
</dbReference>
<organism evidence="2 3">
    <name type="scientific">Thermosipho japonicus</name>
    <dbReference type="NCBI Taxonomy" id="90323"/>
    <lineage>
        <taxon>Bacteria</taxon>
        <taxon>Thermotogati</taxon>
        <taxon>Thermotogota</taxon>
        <taxon>Thermotogae</taxon>
        <taxon>Thermotogales</taxon>
        <taxon>Fervidobacteriaceae</taxon>
        <taxon>Thermosipho</taxon>
    </lineage>
</organism>
<dbReference type="RefSeq" id="WP_184619069.1">
    <property type="nucleotide sequence ID" value="NZ_JACHEX010000002.1"/>
</dbReference>
<proteinExistence type="predicted"/>
<evidence type="ECO:0000313" key="2">
    <source>
        <dbReference type="EMBL" id="MBB6062387.1"/>
    </source>
</evidence>
<protein>
    <submittedName>
        <fullName evidence="2">Uncharacterized protein</fullName>
    </submittedName>
</protein>
<sequence>MGKKIYLIALMILLFSVSSFAKFWGTQVVNNGWYRDYTSWKTVYSVINNTDDNITVTRTVSQTLKVSINSSVGIKEIGASIGFEASHAITKSLSIKAIVRPNKTLDIKTRWALKVYHGLVKIWKFGRITRQVSWTAKVPDYLQYKLVTY</sequence>
<keyword evidence="3" id="KW-1185">Reference proteome</keyword>
<evidence type="ECO:0000313" key="3">
    <source>
        <dbReference type="Proteomes" id="UP000555828"/>
    </source>
</evidence>
<reference evidence="2 3" key="1">
    <citation type="submission" date="2020-08" db="EMBL/GenBank/DDBJ databases">
        <title>Genomic Encyclopedia of Type Strains, Phase IV (KMG-IV): sequencing the most valuable type-strain genomes for metagenomic binning, comparative biology and taxonomic classification.</title>
        <authorList>
            <person name="Goeker M."/>
        </authorList>
    </citation>
    <scope>NUCLEOTIDE SEQUENCE [LARGE SCALE GENOMIC DNA]</scope>
    <source>
        <strain evidence="2 3">DSM 13481</strain>
    </source>
</reference>